<dbReference type="GO" id="GO:0005634">
    <property type="term" value="C:nucleus"/>
    <property type="evidence" value="ECO:0007669"/>
    <property type="project" value="TreeGrafter"/>
</dbReference>
<dbReference type="CDD" id="cd00590">
    <property type="entry name" value="RRM_SF"/>
    <property type="match status" value="1"/>
</dbReference>
<evidence type="ECO:0000256" key="1">
    <source>
        <dbReference type="ARBA" id="ARBA00022722"/>
    </source>
</evidence>
<name>A0A8J4TG73_CLAMG</name>
<dbReference type="CDD" id="cd06145">
    <property type="entry name" value="REX1_like"/>
    <property type="match status" value="1"/>
</dbReference>
<gene>
    <name evidence="6" type="ORF">DAT39_020462</name>
</gene>
<keyword evidence="2" id="KW-0378">Hydrolase</keyword>
<dbReference type="Gene3D" id="3.30.420.10">
    <property type="entry name" value="Ribonuclease H-like superfamily/Ribonuclease H"/>
    <property type="match status" value="1"/>
</dbReference>
<dbReference type="GO" id="GO:0004527">
    <property type="term" value="F:exonuclease activity"/>
    <property type="evidence" value="ECO:0007669"/>
    <property type="project" value="UniProtKB-KW"/>
</dbReference>
<evidence type="ECO:0000259" key="5">
    <source>
        <dbReference type="PROSITE" id="PS50102"/>
    </source>
</evidence>
<proteinExistence type="predicted"/>
<keyword evidence="3 6" id="KW-0269">Exonuclease</keyword>
<dbReference type="InterPro" id="IPR012677">
    <property type="entry name" value="Nucleotide-bd_a/b_plait_sf"/>
</dbReference>
<dbReference type="Pfam" id="PF00076">
    <property type="entry name" value="RRM_1"/>
    <property type="match status" value="1"/>
</dbReference>
<dbReference type="EMBL" id="QNUK01000763">
    <property type="protein sequence ID" value="KAF5889828.1"/>
    <property type="molecule type" value="Genomic_DNA"/>
</dbReference>
<dbReference type="OrthoDB" id="3996471at2759"/>
<dbReference type="Proteomes" id="UP000727407">
    <property type="component" value="Unassembled WGS sequence"/>
</dbReference>
<dbReference type="SUPFAM" id="SSF53098">
    <property type="entry name" value="Ribonuclease H-like"/>
    <property type="match status" value="1"/>
</dbReference>
<keyword evidence="7" id="KW-1185">Reference proteome</keyword>
<dbReference type="PANTHER" id="PTHR12801:SF82">
    <property type="entry name" value="RNA EXONUCLEASE 5"/>
    <property type="match status" value="1"/>
</dbReference>
<accession>A0A8J4TG73</accession>
<dbReference type="InterPro" id="IPR036397">
    <property type="entry name" value="RNaseH_sf"/>
</dbReference>
<dbReference type="Gene3D" id="3.30.70.330">
    <property type="match status" value="1"/>
</dbReference>
<comment type="caution">
    <text evidence="6">The sequence shown here is derived from an EMBL/GenBank/DDBJ whole genome shotgun (WGS) entry which is preliminary data.</text>
</comment>
<dbReference type="Pfam" id="PF00929">
    <property type="entry name" value="RNase_T"/>
    <property type="match status" value="1"/>
</dbReference>
<organism evidence="6 7">
    <name type="scientific">Clarias magur</name>
    <name type="common">Asian catfish</name>
    <name type="synonym">Macropteronotus magur</name>
    <dbReference type="NCBI Taxonomy" id="1594786"/>
    <lineage>
        <taxon>Eukaryota</taxon>
        <taxon>Metazoa</taxon>
        <taxon>Chordata</taxon>
        <taxon>Craniata</taxon>
        <taxon>Vertebrata</taxon>
        <taxon>Euteleostomi</taxon>
        <taxon>Actinopterygii</taxon>
        <taxon>Neopterygii</taxon>
        <taxon>Teleostei</taxon>
        <taxon>Ostariophysi</taxon>
        <taxon>Siluriformes</taxon>
        <taxon>Clariidae</taxon>
        <taxon>Clarias</taxon>
    </lineage>
</organism>
<evidence type="ECO:0000256" key="2">
    <source>
        <dbReference type="ARBA" id="ARBA00022801"/>
    </source>
</evidence>
<reference evidence="6" key="1">
    <citation type="submission" date="2020-07" db="EMBL/GenBank/DDBJ databases">
        <title>Clarias magur genome sequencing, assembly and annotation.</title>
        <authorList>
            <person name="Kushwaha B."/>
            <person name="Kumar R."/>
            <person name="Das P."/>
            <person name="Joshi C.G."/>
            <person name="Kumar D."/>
            <person name="Nagpure N.S."/>
            <person name="Pandey M."/>
            <person name="Agarwal S."/>
            <person name="Srivastava S."/>
            <person name="Singh M."/>
            <person name="Sahoo L."/>
            <person name="Jayasankar P."/>
            <person name="Meher P.K."/>
            <person name="Koringa P.G."/>
            <person name="Iquebal M.A."/>
            <person name="Das S.P."/>
            <person name="Bit A."/>
            <person name="Patnaik S."/>
            <person name="Patel N."/>
            <person name="Shah T.M."/>
            <person name="Hinsu A."/>
            <person name="Jena J.K."/>
        </authorList>
    </citation>
    <scope>NUCLEOTIDE SEQUENCE</scope>
    <source>
        <strain evidence="6">CIFAMagur01</strain>
        <tissue evidence="6">Testis</tissue>
    </source>
</reference>
<dbReference type="PANTHER" id="PTHR12801">
    <property type="entry name" value="RNA EXONUCLEASE REXO1 / RECO3 FAMILY MEMBER-RELATED"/>
    <property type="match status" value="1"/>
</dbReference>
<dbReference type="InterPro" id="IPR034922">
    <property type="entry name" value="REX1-like_exo"/>
</dbReference>
<feature type="domain" description="RRM" evidence="5">
    <location>
        <begin position="594"/>
        <end position="669"/>
    </location>
</feature>
<evidence type="ECO:0000313" key="6">
    <source>
        <dbReference type="EMBL" id="KAF5889828.1"/>
    </source>
</evidence>
<evidence type="ECO:0000256" key="4">
    <source>
        <dbReference type="PROSITE-ProRule" id="PRU00176"/>
    </source>
</evidence>
<keyword evidence="1" id="KW-0540">Nuclease</keyword>
<dbReference type="InterPro" id="IPR012337">
    <property type="entry name" value="RNaseH-like_sf"/>
</dbReference>
<feature type="domain" description="RRM" evidence="5">
    <location>
        <begin position="499"/>
        <end position="571"/>
    </location>
</feature>
<keyword evidence="4" id="KW-0694">RNA-binding</keyword>
<feature type="non-terminal residue" evidence="6">
    <location>
        <position position="1"/>
    </location>
</feature>
<dbReference type="InterPro" id="IPR013520">
    <property type="entry name" value="Ribonucl_H"/>
</dbReference>
<dbReference type="AlphaFoldDB" id="A0A8J4TG73"/>
<dbReference type="SMART" id="SM00360">
    <property type="entry name" value="RRM"/>
    <property type="match status" value="2"/>
</dbReference>
<dbReference type="SMART" id="SM00479">
    <property type="entry name" value="EXOIII"/>
    <property type="match status" value="1"/>
</dbReference>
<evidence type="ECO:0000256" key="3">
    <source>
        <dbReference type="ARBA" id="ARBA00022839"/>
    </source>
</evidence>
<dbReference type="GO" id="GO:0003723">
    <property type="term" value="F:RNA binding"/>
    <property type="evidence" value="ECO:0007669"/>
    <property type="project" value="UniProtKB-UniRule"/>
</dbReference>
<evidence type="ECO:0000313" key="7">
    <source>
        <dbReference type="Proteomes" id="UP000727407"/>
    </source>
</evidence>
<dbReference type="InterPro" id="IPR000504">
    <property type="entry name" value="RRM_dom"/>
</dbReference>
<protein>
    <submittedName>
        <fullName evidence="6">Putative RNA exonuclease NEF-sp</fullName>
    </submittedName>
</protein>
<dbReference type="InterPro" id="IPR035979">
    <property type="entry name" value="RBD_domain_sf"/>
</dbReference>
<dbReference type="FunFam" id="3.30.420.10:FF:000175">
    <property type="entry name" value="RNA exonuclease 5"/>
    <property type="match status" value="1"/>
</dbReference>
<dbReference type="PROSITE" id="PS50102">
    <property type="entry name" value="RRM"/>
    <property type="match status" value="2"/>
</dbReference>
<dbReference type="InterPro" id="IPR047021">
    <property type="entry name" value="REXO1/3/4-like"/>
</dbReference>
<sequence length="712" mass="79493">VMAEVKVFKQKRVSSSSMCGGVCKKLKVNGEHDEPLQDEDTPRLSRPDDQLCDRISVSDVSELLQYITLRKHHDVKKPSWCRLHQEDRVQRVHVAVLEGVTQLHFYTHYSQFKHLRSKYTTRCTLAPSSGDLLSRLFDSELSAPNGTTLSGSSSHTAPPAADVAWHPVVLRYGVKKKGMSSYVLTEQERIKKNFPVKGGRGFESFVCTQADDHVTDTSPLYGLDCEMCFTKEGQELTRVAVVTSGGQCVLNELVKPFNPIINYCTRFSGITRSMLMNVTTRLQDIQTKLVALLSPDAVLVGHSLENDLRVLKLIHPHVIDTSLLYRKEFGQRFKLKILSEVILKREIQSEERSGHDPCEDAQAALDLANYFITKGPRQVVVDHLQDLWGVEATPVNGALIGSVSPHTARSLLFGHALHKAGLPALFLGQSDGLKGVSSNHLWRRHHCSSDRESVCVFRGVCQSYTLSLVQLSSLTEDLGINPTQTQVLQQMAQRLKQMCVLFVGPLPHDYTEKSVHTLLKPYGTLRSVRLLHSTHTLHAVVEFQHLEGAQLALQSLTGLQVRDTTIRLQRPVCELTLDLEASLAELQTDILNSHMIYISGLSRRHNHHDDLLKTFGELGPVCDITRVRRSGKRPRHTRIKFVSTSGVCSALDSGLQLGNRKLNMCHALTPPHMHTWTHTNPVTLETTEEAAGPVGEETEHAGRTCVQVQLVK</sequence>
<dbReference type="SUPFAM" id="SSF54928">
    <property type="entry name" value="RNA-binding domain, RBD"/>
    <property type="match status" value="1"/>
</dbReference>